<feature type="transmembrane region" description="Helical" evidence="2">
    <location>
        <begin position="688"/>
        <end position="706"/>
    </location>
</feature>
<reference evidence="3 4" key="1">
    <citation type="journal article" date="2014" name="Front. Microbiol.">
        <title>Population and genomic analysis of the genus Halorubrum.</title>
        <authorList>
            <person name="Fullmer M.S."/>
            <person name="Soucy S.M."/>
            <person name="Swithers K.S."/>
            <person name="Makkay A.M."/>
            <person name="Wheeler R."/>
            <person name="Ventosa A."/>
            <person name="Gogarten J.P."/>
            <person name="Papke R.T."/>
        </authorList>
    </citation>
    <scope>NUCLEOTIDE SEQUENCE [LARGE SCALE GENOMIC DNA]</scope>
    <source>
        <strain evidence="3 4">Ga36</strain>
    </source>
</reference>
<proteinExistence type="predicted"/>
<evidence type="ECO:0000313" key="3">
    <source>
        <dbReference type="EMBL" id="OYR63304.1"/>
    </source>
</evidence>
<feature type="compositionally biased region" description="Acidic residues" evidence="1">
    <location>
        <begin position="1"/>
        <end position="14"/>
    </location>
</feature>
<keyword evidence="2" id="KW-1133">Transmembrane helix</keyword>
<sequence>MATEDPALDLDGDGSNEIAHAGILTSGETTTLSASDGDLSPGSNTIDASTSSGPLPSWTIDATEVTATEDPSITVDGQTVSHSGILGNGETTTKSLDLSPGSHAFDVSTGGEVDVAASWTEVTATEDPSVTVDGQTVSHSGVLNDGETTTKSLDLSPGSKTLDVSTGGEVDLAASWTEVTATEDPSVSVGGSTVSHSGVLDDGQIVTESVDLSTGSQTATVSVTGPVDVSTSWTEVTETQDPTITVNGEQVGLDGTLADGETATLDASASWLQSGTNHVTVSTNSPASGPASLVTLDYSHGAETATEATVEETTWSQTTTVANTWASARSNATVTVPMNDRVVDVRSVEIRRNGTTWDPLAADRYELNGTDLTAKLGDIAEGSMVEVRATGSKVRVRDGSITVLEPTTSSDQLDTRVRIDDAGPNFGLSVDETVFSDRVHYADNSTWGPQTGATTITAQGDQTLAIPNATVGAETTVRTWPVEVAPVTGQATVTDLAGDRSEPGITVRGDGNSDVDYTFTGAADGKPYILWSQTNEIVRDEGLASSPITLTDDNSDETLVFLVDDGSASSSGPGDGPTGSVGGGGAVGGPMAGAGGGVLAQLRGIAPSGETLLLGVTLLGGLFVVGRRTGVITEERQAAATSAASSAASTVGGLVERAIANEIVFGVLLLAGGGWLLASGVLPEQTTLIVSLSAVPVAMFLVLQQFDRFDFRIWAGSTALVGVLGLQVLAPELFETIADEAGVIIVAGVLALAWRAVSAWRAEANTPDEVNRIEITDDDGEN</sequence>
<keyword evidence="2" id="KW-0472">Membrane</keyword>
<feature type="compositionally biased region" description="Polar residues" evidence="1">
    <location>
        <begin position="41"/>
        <end position="54"/>
    </location>
</feature>
<dbReference type="EMBL" id="NHOZ01000069">
    <property type="protein sequence ID" value="OYR63304.1"/>
    <property type="molecule type" value="Genomic_DNA"/>
</dbReference>
<comment type="caution">
    <text evidence="3">The sequence shown here is derived from an EMBL/GenBank/DDBJ whole genome shotgun (WGS) entry which is preliminary data.</text>
</comment>
<feature type="transmembrane region" description="Helical" evidence="2">
    <location>
        <begin position="713"/>
        <end position="730"/>
    </location>
</feature>
<feature type="compositionally biased region" description="Gly residues" evidence="1">
    <location>
        <begin position="573"/>
        <end position="587"/>
    </location>
</feature>
<feature type="transmembrane region" description="Helical" evidence="2">
    <location>
        <begin position="663"/>
        <end position="682"/>
    </location>
</feature>
<dbReference type="AlphaFoldDB" id="A0A256J3A3"/>
<name>A0A256J3A3_HALEZ</name>
<accession>A0A256J3A3</accession>
<protein>
    <submittedName>
        <fullName evidence="3">Uncharacterized protein</fullName>
    </submittedName>
</protein>
<dbReference type="Proteomes" id="UP000215731">
    <property type="component" value="Unassembled WGS sequence"/>
</dbReference>
<evidence type="ECO:0000313" key="4">
    <source>
        <dbReference type="Proteomes" id="UP000215731"/>
    </source>
</evidence>
<feature type="region of interest" description="Disordered" evidence="1">
    <location>
        <begin position="76"/>
        <end position="97"/>
    </location>
</feature>
<feature type="region of interest" description="Disordered" evidence="1">
    <location>
        <begin position="564"/>
        <end position="587"/>
    </location>
</feature>
<keyword evidence="2" id="KW-0812">Transmembrane</keyword>
<evidence type="ECO:0000256" key="1">
    <source>
        <dbReference type="SAM" id="MobiDB-lite"/>
    </source>
</evidence>
<feature type="region of interest" description="Disordered" evidence="1">
    <location>
        <begin position="1"/>
        <end position="57"/>
    </location>
</feature>
<organism evidence="3 4">
    <name type="scientific">Halorubrum ezzemoulense</name>
    <name type="common">Halorubrum chaoviator</name>
    <dbReference type="NCBI Taxonomy" id="337243"/>
    <lineage>
        <taxon>Archaea</taxon>
        <taxon>Methanobacteriati</taxon>
        <taxon>Methanobacteriota</taxon>
        <taxon>Stenosarchaea group</taxon>
        <taxon>Halobacteria</taxon>
        <taxon>Halobacteriales</taxon>
        <taxon>Haloferacaceae</taxon>
        <taxon>Halorubrum</taxon>
    </lineage>
</organism>
<evidence type="ECO:0000256" key="2">
    <source>
        <dbReference type="SAM" id="Phobius"/>
    </source>
</evidence>
<feature type="region of interest" description="Disordered" evidence="1">
    <location>
        <begin position="126"/>
        <end position="153"/>
    </location>
</feature>
<feature type="transmembrane region" description="Helical" evidence="2">
    <location>
        <begin position="736"/>
        <end position="754"/>
    </location>
</feature>
<gene>
    <name evidence="3" type="ORF">DJ80_08275</name>
</gene>
<feature type="transmembrane region" description="Helical" evidence="2">
    <location>
        <begin position="609"/>
        <end position="626"/>
    </location>
</feature>